<feature type="transmembrane region" description="Helical" evidence="10">
    <location>
        <begin position="755"/>
        <end position="774"/>
    </location>
</feature>
<evidence type="ECO:0000256" key="2">
    <source>
        <dbReference type="ARBA" id="ARBA00004127"/>
    </source>
</evidence>
<evidence type="ECO:0000256" key="10">
    <source>
        <dbReference type="SAM" id="Phobius"/>
    </source>
</evidence>
<comment type="catalytic activity">
    <reaction evidence="1">
        <text>S-ubiquitinyl-[E2 ubiquitin-conjugating enzyme]-L-cysteine + [acceptor protein]-L-lysine = [E2 ubiquitin-conjugating enzyme]-L-cysteine + N(6)-ubiquitinyl-[acceptor protein]-L-lysine.</text>
        <dbReference type="EC" id="2.3.2.27"/>
    </reaction>
</comment>
<feature type="domain" description="SWEET-like" evidence="11">
    <location>
        <begin position="649"/>
        <end position="890"/>
    </location>
</feature>
<dbReference type="Pfam" id="PF11145">
    <property type="entry name" value="DUF2921"/>
    <property type="match status" value="1"/>
</dbReference>
<dbReference type="InterPro" id="IPR057425">
    <property type="entry name" value="DUF2921_N"/>
</dbReference>
<keyword evidence="14" id="KW-1185">Reference proteome</keyword>
<feature type="transmembrane region" description="Helical" evidence="10">
    <location>
        <begin position="795"/>
        <end position="814"/>
    </location>
</feature>
<feature type="domain" description="DUF2921" evidence="12">
    <location>
        <begin position="54"/>
        <end position="226"/>
    </location>
</feature>
<keyword evidence="8 10" id="KW-1133">Transmembrane helix</keyword>
<accession>A0A7N0SXZ6</accession>
<dbReference type="EnsemblPlants" id="Kaladp0011s1321.1.v1.1">
    <property type="protein sequence ID" value="Kaladp0011s1321.1.v1.1.CDS.1"/>
    <property type="gene ID" value="Kaladp0011s1321.v1.1"/>
</dbReference>
<protein>
    <recommendedName>
        <fullName evidence="4">RING-type E3 ubiquitin transferase</fullName>
        <ecNumber evidence="4">2.3.2.27</ecNumber>
    </recommendedName>
</protein>
<keyword evidence="5" id="KW-0808">Transferase</keyword>
<evidence type="ECO:0000256" key="1">
    <source>
        <dbReference type="ARBA" id="ARBA00000900"/>
    </source>
</evidence>
<dbReference type="Gramene" id="Kaladp0011s1321.1.v1.1">
    <property type="protein sequence ID" value="Kaladp0011s1321.1.v1.1.CDS.1"/>
    <property type="gene ID" value="Kaladp0011s1321.v1.1"/>
</dbReference>
<feature type="transmembrane region" description="Helical" evidence="10">
    <location>
        <begin position="651"/>
        <end position="671"/>
    </location>
</feature>
<feature type="domain" description="DUF2921" evidence="12">
    <location>
        <begin position="286"/>
        <end position="421"/>
    </location>
</feature>
<sequence>MVDPHLDFFLSSASQHPCVRICQLVKMCLLSAWSLISAASYLWIQLCYASDVSYSDHCASMVPESTQLTTGTQDLLPGLPYRQAGFFMGGDTILGRDSASSSNLMNFFTFQTSGLARTDNAGLFKLEGSLELRSSSTFAVAQSSYQPWKTAYPATLLLTGFWSDASGKLCMVGTGTGLDVGGKILFLRVVLKLKYPKSCRIENSLITGTLESLSSTSDQSFFEPISILAFSHLNYAYTVSSSEVNYMAPGGSDDLVAQKVNRPLSSLPGGGLCYMLSLTSNLFWITSMGDCETDRNCSPFVGIDPQSLPLVSFDKFGCDESDKKVRAMINFHNDVHFYRADNLEASLIAEGVWDGDRNQLIFKACRFYNTSGSLFDVSVGDCSIRASLVFPAVWWIKDTSAVLGRIWSIKPAQDSNYFRELRLVSKDIRMAGFQGLKYEYTQMSRVGNHCPAAVKTAKKWATYPSENLGDLKFGIFVNSTGNKIAWGASQPLFVDDVFYEEDLSLLWRSSGAHTGPRNISYNMGFTAITGVALPAGLASLFSKFKGKYVSLVAHISAEGVYDADTGRICMIGCRRLSRFNGFGGNGNSSTDCEILVQFQFPPLAADGYIKGSIDSLRDRSDPLFFDHLDLSSTAFVSDAAERRLALKKFKVSMLVLSKVLASFILFVQFYHVSNREVVPFVSVLMLALLASDSATSSLKPMVAPLGIQFQNSEFCMAVVGFSGLLVLLHLLHLTWRGRSELTESDKAELWAGEGKSLVCTLLCFFIGSLILVGVQLANGRTQLHQLRPSWQDLKFCSSFLPGFFLLPQIFLNVFSSSKLSPLSHIFYIGTTFTTLMPYLPDPSSIEQDFPDQDGLFHPSRGTYLAMACLWVIAAVIIFLQQRLGGRCILPCKPTTDQATEEAEASTELL</sequence>
<evidence type="ECO:0000313" key="14">
    <source>
        <dbReference type="Proteomes" id="UP000594263"/>
    </source>
</evidence>
<organism evidence="13 14">
    <name type="scientific">Kalanchoe fedtschenkoi</name>
    <name type="common">Lavender scallops</name>
    <name type="synonym">South American air plant</name>
    <dbReference type="NCBI Taxonomy" id="63787"/>
    <lineage>
        <taxon>Eukaryota</taxon>
        <taxon>Viridiplantae</taxon>
        <taxon>Streptophyta</taxon>
        <taxon>Embryophyta</taxon>
        <taxon>Tracheophyta</taxon>
        <taxon>Spermatophyta</taxon>
        <taxon>Magnoliopsida</taxon>
        <taxon>eudicotyledons</taxon>
        <taxon>Gunneridae</taxon>
        <taxon>Pentapetalae</taxon>
        <taxon>Saxifragales</taxon>
        <taxon>Crassulaceae</taxon>
        <taxon>Kalanchoe</taxon>
    </lineage>
</organism>
<evidence type="ECO:0000256" key="6">
    <source>
        <dbReference type="ARBA" id="ARBA00022692"/>
    </source>
</evidence>
<keyword evidence="7" id="KW-0833">Ubl conjugation pathway</keyword>
<comment type="pathway">
    <text evidence="3">Protein modification; protein ubiquitination.</text>
</comment>
<evidence type="ECO:0000256" key="9">
    <source>
        <dbReference type="ARBA" id="ARBA00023136"/>
    </source>
</evidence>
<dbReference type="PANTHER" id="PTHR33389:SF18">
    <property type="entry name" value="OS01G0677900 PROTEIN"/>
    <property type="match status" value="1"/>
</dbReference>
<evidence type="ECO:0000256" key="5">
    <source>
        <dbReference type="ARBA" id="ARBA00022679"/>
    </source>
</evidence>
<dbReference type="Pfam" id="PF25333">
    <property type="entry name" value="DUF2921_N"/>
    <property type="match status" value="3"/>
</dbReference>
<dbReference type="GO" id="GO:0012505">
    <property type="term" value="C:endomembrane system"/>
    <property type="evidence" value="ECO:0007669"/>
    <property type="project" value="UniProtKB-SubCell"/>
</dbReference>
<evidence type="ECO:0000256" key="3">
    <source>
        <dbReference type="ARBA" id="ARBA00004906"/>
    </source>
</evidence>
<dbReference type="GO" id="GO:0061630">
    <property type="term" value="F:ubiquitin protein ligase activity"/>
    <property type="evidence" value="ECO:0007669"/>
    <property type="project" value="UniProtKB-EC"/>
</dbReference>
<feature type="transmembrane region" description="Helical" evidence="10">
    <location>
        <begin position="677"/>
        <end position="694"/>
    </location>
</feature>
<evidence type="ECO:0000256" key="7">
    <source>
        <dbReference type="ARBA" id="ARBA00022786"/>
    </source>
</evidence>
<feature type="domain" description="DUF2921" evidence="12">
    <location>
        <begin position="448"/>
        <end position="628"/>
    </location>
</feature>
<reference evidence="13" key="1">
    <citation type="submission" date="2021-01" db="UniProtKB">
        <authorList>
            <consortium name="EnsemblPlants"/>
        </authorList>
    </citation>
    <scope>IDENTIFICATION</scope>
</reference>
<keyword evidence="6 10" id="KW-0812">Transmembrane</keyword>
<evidence type="ECO:0000259" key="11">
    <source>
        <dbReference type="Pfam" id="PF11145"/>
    </source>
</evidence>
<dbReference type="PANTHER" id="PTHR33389">
    <property type="entry name" value="FAMILY PROTEIN, PUTATIVE (DUF2921)-RELATED"/>
    <property type="match status" value="1"/>
</dbReference>
<dbReference type="InterPro" id="IPR021319">
    <property type="entry name" value="DUF2921"/>
</dbReference>
<evidence type="ECO:0000256" key="8">
    <source>
        <dbReference type="ARBA" id="ARBA00022989"/>
    </source>
</evidence>
<evidence type="ECO:0000313" key="13">
    <source>
        <dbReference type="EnsemblPlants" id="Kaladp0011s1321.1.v1.1.CDS.1"/>
    </source>
</evidence>
<keyword evidence="9 10" id="KW-0472">Membrane</keyword>
<feature type="transmembrane region" description="Helical" evidence="10">
    <location>
        <begin position="714"/>
        <end position="735"/>
    </location>
</feature>
<evidence type="ECO:0000256" key="4">
    <source>
        <dbReference type="ARBA" id="ARBA00012483"/>
    </source>
</evidence>
<evidence type="ECO:0000259" key="12">
    <source>
        <dbReference type="Pfam" id="PF25333"/>
    </source>
</evidence>
<proteinExistence type="predicted"/>
<comment type="subcellular location">
    <subcellularLocation>
        <location evidence="2">Endomembrane system</location>
        <topology evidence="2">Multi-pass membrane protein</topology>
    </subcellularLocation>
</comment>
<dbReference type="OMA" id="SECEVAY"/>
<dbReference type="EC" id="2.3.2.27" evidence="4"/>
<dbReference type="Proteomes" id="UP000594263">
    <property type="component" value="Unplaced"/>
</dbReference>
<feature type="transmembrane region" description="Helical" evidence="10">
    <location>
        <begin position="861"/>
        <end position="879"/>
    </location>
</feature>
<dbReference type="AlphaFoldDB" id="A0A7N0SXZ6"/>
<name>A0A7N0SXZ6_KALFE</name>